<dbReference type="InterPro" id="IPR027409">
    <property type="entry name" value="GroEL-like_apical_dom_sf"/>
</dbReference>
<keyword evidence="5" id="KW-0143">Chaperone</keyword>
<dbReference type="OrthoDB" id="1733909at2759"/>
<evidence type="ECO:0000256" key="3">
    <source>
        <dbReference type="ARBA" id="ARBA00022741"/>
    </source>
</evidence>
<dbReference type="InterPro" id="IPR027410">
    <property type="entry name" value="TCP-1-like_intermed_sf"/>
</dbReference>
<keyword evidence="7" id="KW-1185">Reference proteome</keyword>
<dbReference type="InterPro" id="IPR027413">
    <property type="entry name" value="GROEL-like_equatorial_sf"/>
</dbReference>
<proteinExistence type="inferred from homology"/>
<dbReference type="PRINTS" id="PR00304">
    <property type="entry name" value="TCOMPLEXTCP1"/>
</dbReference>
<evidence type="ECO:0000313" key="7">
    <source>
        <dbReference type="Proteomes" id="UP000653305"/>
    </source>
</evidence>
<keyword evidence="3" id="KW-0547">Nucleotide-binding</keyword>
<evidence type="ECO:0000256" key="1">
    <source>
        <dbReference type="ARBA" id="ARBA00006607"/>
    </source>
</evidence>
<dbReference type="Proteomes" id="UP000653305">
    <property type="component" value="Unassembled WGS sequence"/>
</dbReference>
<reference evidence="6" key="1">
    <citation type="submission" date="2020-07" db="EMBL/GenBank/DDBJ databases">
        <title>Ethylene signaling mediates host invasion by parasitic plants.</title>
        <authorList>
            <person name="Yoshida S."/>
        </authorList>
    </citation>
    <scope>NUCLEOTIDE SEQUENCE</scope>
    <source>
        <strain evidence="6">Okayama</strain>
    </source>
</reference>
<dbReference type="GO" id="GO:0005524">
    <property type="term" value="F:ATP binding"/>
    <property type="evidence" value="ECO:0007669"/>
    <property type="project" value="UniProtKB-KW"/>
</dbReference>
<evidence type="ECO:0000313" key="6">
    <source>
        <dbReference type="EMBL" id="GFP95569.1"/>
    </source>
</evidence>
<name>A0A830C8G4_9LAMI</name>
<dbReference type="SUPFAM" id="SSF48592">
    <property type="entry name" value="GroEL equatorial domain-like"/>
    <property type="match status" value="1"/>
</dbReference>
<dbReference type="AlphaFoldDB" id="A0A830C8G4"/>
<evidence type="ECO:0000256" key="5">
    <source>
        <dbReference type="ARBA" id="ARBA00023186"/>
    </source>
</evidence>
<keyword evidence="4" id="KW-0067">ATP-binding</keyword>
<dbReference type="EMBL" id="BMAC01000397">
    <property type="protein sequence ID" value="GFP95569.1"/>
    <property type="molecule type" value="Genomic_DNA"/>
</dbReference>
<gene>
    <name evidence="6" type="ORF">PHJA_001701200</name>
</gene>
<evidence type="ECO:0000256" key="4">
    <source>
        <dbReference type="ARBA" id="ARBA00022840"/>
    </source>
</evidence>
<organism evidence="6 7">
    <name type="scientific">Phtheirospermum japonicum</name>
    <dbReference type="NCBI Taxonomy" id="374723"/>
    <lineage>
        <taxon>Eukaryota</taxon>
        <taxon>Viridiplantae</taxon>
        <taxon>Streptophyta</taxon>
        <taxon>Embryophyta</taxon>
        <taxon>Tracheophyta</taxon>
        <taxon>Spermatophyta</taxon>
        <taxon>Magnoliopsida</taxon>
        <taxon>eudicotyledons</taxon>
        <taxon>Gunneridae</taxon>
        <taxon>Pentapetalae</taxon>
        <taxon>asterids</taxon>
        <taxon>lamiids</taxon>
        <taxon>Lamiales</taxon>
        <taxon>Orobanchaceae</taxon>
        <taxon>Orobanchaceae incertae sedis</taxon>
        <taxon>Phtheirospermum</taxon>
    </lineage>
</organism>
<sequence>MEKKQCKNTLLIVKGGPKRIEFDRKCRDTLLSGINKLVDVVSVTLGPKGRNVVLSESDKLRVINDGVTIAQAIELLDTIENVGVVFIWEVAITINSSAGDGTTTAIVLARQTIKSGLLVITNRANPVSLKSGMDKTVKILVKMLKEKSYVVKGTDGIKAVASLSAGNDEFVWNLIAEAIDKIGPDGVILIESSSSSETFVTVDEGMRIDKWYMSLHFVTNKDKTIVEFENTRILVTYQKISNVKEIVPLLEKATQLIVPLLIIVNDNVSYHISIYNWTFYFSYFTCIQFTQF</sequence>
<accession>A0A830C8G4</accession>
<dbReference type="InterPro" id="IPR002423">
    <property type="entry name" value="Cpn60/GroEL/TCP-1"/>
</dbReference>
<comment type="similarity">
    <text evidence="2">Belongs to the TCP-1 chaperonin family.</text>
</comment>
<evidence type="ECO:0000256" key="2">
    <source>
        <dbReference type="ARBA" id="ARBA00008020"/>
    </source>
</evidence>
<dbReference type="Gene3D" id="3.50.7.10">
    <property type="entry name" value="GroEL"/>
    <property type="match status" value="1"/>
</dbReference>
<protein>
    <submittedName>
        <fullName evidence="6">Chaperonin 60 subunit alpha 2 chloroplastic</fullName>
    </submittedName>
</protein>
<dbReference type="Gene3D" id="1.10.560.10">
    <property type="entry name" value="GroEL-like equatorial domain"/>
    <property type="match status" value="1"/>
</dbReference>
<dbReference type="GO" id="GO:0042026">
    <property type="term" value="P:protein refolding"/>
    <property type="evidence" value="ECO:0007669"/>
    <property type="project" value="InterPro"/>
</dbReference>
<comment type="similarity">
    <text evidence="1">Belongs to the chaperonin (HSP60) family.</text>
</comment>
<dbReference type="GO" id="GO:0140662">
    <property type="term" value="F:ATP-dependent protein folding chaperone"/>
    <property type="evidence" value="ECO:0007669"/>
    <property type="project" value="InterPro"/>
</dbReference>
<comment type="caution">
    <text evidence="6">The sequence shown here is derived from an EMBL/GenBank/DDBJ whole genome shotgun (WGS) entry which is preliminary data.</text>
</comment>
<dbReference type="InterPro" id="IPR017998">
    <property type="entry name" value="Chaperone_TCP-1"/>
</dbReference>
<dbReference type="Pfam" id="PF00118">
    <property type="entry name" value="Cpn60_TCP1"/>
    <property type="match status" value="1"/>
</dbReference>
<dbReference type="InterPro" id="IPR001844">
    <property type="entry name" value="Cpn60/GroEL"/>
</dbReference>
<dbReference type="PANTHER" id="PTHR45633">
    <property type="entry name" value="60 KDA HEAT SHOCK PROTEIN, MITOCHONDRIAL"/>
    <property type="match status" value="1"/>
</dbReference>
<dbReference type="Gene3D" id="3.30.260.10">
    <property type="entry name" value="TCP-1-like chaperonin intermediate domain"/>
    <property type="match status" value="1"/>
</dbReference>